<accession>A0A830D3D3</accession>
<evidence type="ECO:0000256" key="6">
    <source>
        <dbReference type="RuleBase" id="RU363132"/>
    </source>
</evidence>
<feature type="domain" description="Reticulon" evidence="7">
    <location>
        <begin position="1"/>
        <end position="192"/>
    </location>
</feature>
<protein>
    <recommendedName>
        <fullName evidence="6">Reticulon-like protein</fullName>
    </recommendedName>
</protein>
<sequence>MSDVVLWRRKQLNLIILLVATATWVVMELYQYSFITLFSWVAMAIVACLFFWGNIHRLLKKEAPDLSELEISEETAMEHANSFRQWAQEGIRLVFHVSAEREWFVFAAVVAFLYVMSVVASHLHFVTLLYLGVVGVMTIPAIYMKNENKFAEFGEKVRMRSQRLYSMIKQRFQEMKSKIGRQHKEIKEKKLE</sequence>
<feature type="transmembrane region" description="Helical" evidence="6">
    <location>
        <begin position="103"/>
        <end position="121"/>
    </location>
</feature>
<keyword evidence="2 6" id="KW-0812">Transmembrane</keyword>
<organism evidence="8 9">
    <name type="scientific">Phtheirospermum japonicum</name>
    <dbReference type="NCBI Taxonomy" id="374723"/>
    <lineage>
        <taxon>Eukaryota</taxon>
        <taxon>Viridiplantae</taxon>
        <taxon>Streptophyta</taxon>
        <taxon>Embryophyta</taxon>
        <taxon>Tracheophyta</taxon>
        <taxon>Spermatophyta</taxon>
        <taxon>Magnoliopsida</taxon>
        <taxon>eudicotyledons</taxon>
        <taxon>Gunneridae</taxon>
        <taxon>Pentapetalae</taxon>
        <taxon>asterids</taxon>
        <taxon>lamiids</taxon>
        <taxon>Lamiales</taxon>
        <taxon>Orobanchaceae</taxon>
        <taxon>Orobanchaceae incertae sedis</taxon>
        <taxon>Phtheirospermum</taxon>
    </lineage>
</organism>
<dbReference type="OrthoDB" id="567788at2759"/>
<feature type="transmembrane region" description="Helical" evidence="6">
    <location>
        <begin position="37"/>
        <end position="55"/>
    </location>
</feature>
<dbReference type="PANTHER" id="PTHR10994">
    <property type="entry name" value="RETICULON"/>
    <property type="match status" value="1"/>
</dbReference>
<dbReference type="PANTHER" id="PTHR10994:SF145">
    <property type="entry name" value="RETICULON-LIKE PROTEIN B13"/>
    <property type="match status" value="1"/>
</dbReference>
<keyword evidence="5 6" id="KW-0472">Membrane</keyword>
<comment type="subcellular location">
    <subcellularLocation>
        <location evidence="1 6">Endoplasmic reticulum membrane</location>
        <topology evidence="1 6">Multi-pass membrane protein</topology>
    </subcellularLocation>
</comment>
<evidence type="ECO:0000259" key="7">
    <source>
        <dbReference type="PROSITE" id="PS50845"/>
    </source>
</evidence>
<keyword evidence="9" id="KW-1185">Reference proteome</keyword>
<evidence type="ECO:0000313" key="9">
    <source>
        <dbReference type="Proteomes" id="UP000653305"/>
    </source>
</evidence>
<evidence type="ECO:0000256" key="1">
    <source>
        <dbReference type="ARBA" id="ARBA00004477"/>
    </source>
</evidence>
<name>A0A830D3D3_9LAMI</name>
<keyword evidence="4 6" id="KW-1133">Transmembrane helix</keyword>
<keyword evidence="3 6" id="KW-0256">Endoplasmic reticulum</keyword>
<feature type="transmembrane region" description="Helical" evidence="6">
    <location>
        <begin position="127"/>
        <end position="144"/>
    </location>
</feature>
<dbReference type="InterPro" id="IPR003388">
    <property type="entry name" value="Reticulon"/>
</dbReference>
<evidence type="ECO:0000256" key="3">
    <source>
        <dbReference type="ARBA" id="ARBA00022824"/>
    </source>
</evidence>
<evidence type="ECO:0000256" key="4">
    <source>
        <dbReference type="ARBA" id="ARBA00022989"/>
    </source>
</evidence>
<dbReference type="GO" id="GO:0005789">
    <property type="term" value="C:endoplasmic reticulum membrane"/>
    <property type="evidence" value="ECO:0007669"/>
    <property type="project" value="UniProtKB-SubCell"/>
</dbReference>
<evidence type="ECO:0000313" key="8">
    <source>
        <dbReference type="EMBL" id="GFQ06561.1"/>
    </source>
</evidence>
<dbReference type="PROSITE" id="PS50845">
    <property type="entry name" value="RETICULON"/>
    <property type="match status" value="1"/>
</dbReference>
<dbReference type="AlphaFoldDB" id="A0A830D3D3"/>
<evidence type="ECO:0000256" key="5">
    <source>
        <dbReference type="ARBA" id="ARBA00023136"/>
    </source>
</evidence>
<gene>
    <name evidence="8" type="ORF">PHJA_002800100</name>
</gene>
<dbReference type="GO" id="GO:0009617">
    <property type="term" value="P:response to bacterium"/>
    <property type="evidence" value="ECO:0007669"/>
    <property type="project" value="InterPro"/>
</dbReference>
<dbReference type="Proteomes" id="UP000653305">
    <property type="component" value="Unassembled WGS sequence"/>
</dbReference>
<comment type="caution">
    <text evidence="8">The sequence shown here is derived from an EMBL/GenBank/DDBJ whole genome shotgun (WGS) entry which is preliminary data.</text>
</comment>
<feature type="transmembrane region" description="Helical" evidence="6">
    <location>
        <begin position="12"/>
        <end position="31"/>
    </location>
</feature>
<dbReference type="InterPro" id="IPR045064">
    <property type="entry name" value="Reticulon-like"/>
</dbReference>
<proteinExistence type="predicted"/>
<dbReference type="EMBL" id="BMAC01001260">
    <property type="protein sequence ID" value="GFQ06561.1"/>
    <property type="molecule type" value="Genomic_DNA"/>
</dbReference>
<dbReference type="Pfam" id="PF02453">
    <property type="entry name" value="Reticulon"/>
    <property type="match status" value="1"/>
</dbReference>
<reference evidence="8" key="1">
    <citation type="submission" date="2020-07" db="EMBL/GenBank/DDBJ databases">
        <title>Ethylene signaling mediates host invasion by parasitic plants.</title>
        <authorList>
            <person name="Yoshida S."/>
        </authorList>
    </citation>
    <scope>NUCLEOTIDE SEQUENCE</scope>
    <source>
        <strain evidence="8">Okayama</strain>
    </source>
</reference>
<evidence type="ECO:0000256" key="2">
    <source>
        <dbReference type="ARBA" id="ARBA00022692"/>
    </source>
</evidence>